<keyword evidence="3" id="KW-0472">Membrane</keyword>
<feature type="compositionally biased region" description="Acidic residues" evidence="2">
    <location>
        <begin position="64"/>
        <end position="78"/>
    </location>
</feature>
<feature type="region of interest" description="Disordered" evidence="2">
    <location>
        <begin position="814"/>
        <end position="848"/>
    </location>
</feature>
<feature type="compositionally biased region" description="Acidic residues" evidence="2">
    <location>
        <begin position="1092"/>
        <end position="1106"/>
    </location>
</feature>
<feature type="compositionally biased region" description="Low complexity" evidence="2">
    <location>
        <begin position="985"/>
        <end position="998"/>
    </location>
</feature>
<name>A0ABM2W2V9_MESAU</name>
<evidence type="ECO:0000313" key="4">
    <source>
        <dbReference type="Proteomes" id="UP000886700"/>
    </source>
</evidence>
<dbReference type="PANTHER" id="PTHR15715">
    <property type="entry name" value="CENTROSOMAL PROTEIN OF 170 KDA"/>
    <property type="match status" value="1"/>
</dbReference>
<keyword evidence="3" id="KW-0812">Transmembrane</keyword>
<evidence type="ECO:0000256" key="1">
    <source>
        <dbReference type="SAM" id="Coils"/>
    </source>
</evidence>
<evidence type="ECO:0000313" key="5">
    <source>
        <dbReference type="RefSeq" id="XP_040584552.1"/>
    </source>
</evidence>
<keyword evidence="3" id="KW-1133">Transmembrane helix</keyword>
<accession>A0ABM2W2V9</accession>
<feature type="compositionally biased region" description="Basic and acidic residues" evidence="2">
    <location>
        <begin position="1066"/>
        <end position="1091"/>
    </location>
</feature>
<feature type="region of interest" description="Disordered" evidence="2">
    <location>
        <begin position="723"/>
        <end position="752"/>
    </location>
</feature>
<feature type="transmembrane region" description="Helical" evidence="3">
    <location>
        <begin position="1121"/>
        <end position="1140"/>
    </location>
</feature>
<dbReference type="InterPro" id="IPR051176">
    <property type="entry name" value="Cent_Immune-Sig_Mod"/>
</dbReference>
<proteinExistence type="predicted"/>
<feature type="region of interest" description="Disordered" evidence="2">
    <location>
        <begin position="1"/>
        <end position="34"/>
    </location>
</feature>
<dbReference type="RefSeq" id="XP_040584552.1">
    <property type="nucleotide sequence ID" value="XM_040728618.1"/>
</dbReference>
<gene>
    <name evidence="5" type="primary">Ccdc136</name>
</gene>
<feature type="region of interest" description="Disordered" evidence="2">
    <location>
        <begin position="1038"/>
        <end position="1113"/>
    </location>
</feature>
<reference evidence="5" key="1">
    <citation type="submission" date="2025-08" db="UniProtKB">
        <authorList>
            <consortium name="RefSeq"/>
        </authorList>
    </citation>
    <scope>IDENTIFICATION</scope>
    <source>
        <tissue evidence="5">Liver</tissue>
    </source>
</reference>
<sequence>MEAGGGAGAGAAGWSCPSPGPTVTTLGSYEVSEGCERKKGQRWGSLERRGMQAMEGEVLLPALYEEEEEEEEEEEVEEAQVQKGGGLGSLSMSKHRGLSLTETELEELRAQVLQLVAELEETRELAGQHEDDSLELQGLLEDERLASAQQAEVFTKQIQQLQGELQHLREEISLLEHEKESELKEIEQELHLAQAEIQNLRQAAADSASEHESDIASLQEDLCRLQNELDDMERIRGDYEMEIASLRAEMELKTSEPSELSVSEVSGIQEELHQLRERYQFLNEEYQALQESNSSLTGQLAELESDRTRRATELWLESQVLKSTVSVESQTSELQFPEPDPELQLLRQQLLGAEEQMKDMQTKCKDLCCELEELQHHRRVSEEEQKRLQRELKCAQNEVLRCQTSHSVAQELKCRLQKLQMQHQSSVNEKEKLLEMQRCLQDKLRCHETELQHLRAMVDCLQEKNEKNAGIQAQLQEMKGLYQSSKDELERQKHMYDQLEQDLLLCQQELTDLKTNQPACGDNENGSNKCDALLSRLTELQDKFKACQQEMGRLQMEQCELLEDQRRLQEEQGQLQEELHRLTFPQPRCGLLQKSQELLSKLQDLCEMQLLYQSMQDQQRKLIKNQESVLKEQLETHKELRGFKESNYQEVLVNPPDAKGPKSSTCQNKSKVLMDQLQALQVLYDTSQRQQELLQQEHGRLLEERKRLLAELQLCMEEMQQLQSQSPTVKISHESYRKTSGSMAPSSESFHRSYDSTIEDSECYHKSYSTIEDSECYQRSYGSSQASNDNFLKSYESSSSCSDAYQKSYRSSNTSVSCKKSYGSDTSSENFHKSYVSSSAGEDPAEPEDIEHFEDTVAKVLTKLQAVKALYQVSQEDHSQLQEQMDRLMVKQRELKDELENCKKELQECMENLEKPATSQSDKSEIKELQTKLRELQLQYQASMDEQGRLLAVQEQLEGQLQCCQEELRQLRENRLSISSEARGKNGNKNMNKNANGVKNRKVSRACSESSESNLENGKNLEVVLYYKASQKKLDEIAKEEKETEETKGKEDQDEKGSCELATEPADPREEPEPAAREDGDYEEYRAGENKDDSEEEEEESSEAAEEGNPLTLSESRKNMFGMWKPMVFLAIAAVALYVLPNMRPQDTEYCYME</sequence>
<keyword evidence="1" id="KW-0175">Coiled coil</keyword>
<feature type="coiled-coil region" evidence="1">
    <location>
        <begin position="151"/>
        <end position="306"/>
    </location>
</feature>
<dbReference type="Gene3D" id="1.10.287.1490">
    <property type="match status" value="1"/>
</dbReference>
<feature type="compositionally biased region" description="Polar residues" evidence="2">
    <location>
        <begin position="814"/>
        <end position="840"/>
    </location>
</feature>
<keyword evidence="4" id="KW-1185">Reference proteome</keyword>
<dbReference type="PANTHER" id="PTHR15715:SF26">
    <property type="entry name" value="COILED-COIL DOMAIN-CONTAINING PROTEIN 136"/>
    <property type="match status" value="1"/>
</dbReference>
<feature type="region of interest" description="Disordered" evidence="2">
    <location>
        <begin position="979"/>
        <end position="1015"/>
    </location>
</feature>
<evidence type="ECO:0000256" key="3">
    <source>
        <dbReference type="SAM" id="Phobius"/>
    </source>
</evidence>
<feature type="region of interest" description="Disordered" evidence="2">
    <location>
        <begin position="60"/>
        <end position="95"/>
    </location>
</feature>
<feature type="compositionally biased region" description="Basic and acidic residues" evidence="2">
    <location>
        <begin position="1038"/>
        <end position="1058"/>
    </location>
</feature>
<protein>
    <submittedName>
        <fullName evidence="5">Coiled-coil domain-containing protein 136 isoform X3</fullName>
    </submittedName>
</protein>
<dbReference type="GeneID" id="101839226"/>
<feature type="compositionally biased region" description="Polar residues" evidence="2">
    <location>
        <begin position="738"/>
        <end position="748"/>
    </location>
</feature>
<organism evidence="4 5">
    <name type="scientific">Mesocricetus auratus</name>
    <name type="common">Golden hamster</name>
    <dbReference type="NCBI Taxonomy" id="10036"/>
    <lineage>
        <taxon>Eukaryota</taxon>
        <taxon>Metazoa</taxon>
        <taxon>Chordata</taxon>
        <taxon>Craniata</taxon>
        <taxon>Vertebrata</taxon>
        <taxon>Euteleostomi</taxon>
        <taxon>Mammalia</taxon>
        <taxon>Eutheria</taxon>
        <taxon>Euarchontoglires</taxon>
        <taxon>Glires</taxon>
        <taxon>Rodentia</taxon>
        <taxon>Myomorpha</taxon>
        <taxon>Muroidea</taxon>
        <taxon>Cricetidae</taxon>
        <taxon>Cricetinae</taxon>
        <taxon>Mesocricetus</taxon>
    </lineage>
</organism>
<feature type="compositionally biased region" description="Gly residues" evidence="2">
    <location>
        <begin position="1"/>
        <end position="11"/>
    </location>
</feature>
<feature type="coiled-coil region" evidence="1">
    <location>
        <begin position="343"/>
        <end position="557"/>
    </location>
</feature>
<dbReference type="Proteomes" id="UP000886700">
    <property type="component" value="Unplaced"/>
</dbReference>
<evidence type="ECO:0000256" key="2">
    <source>
        <dbReference type="SAM" id="MobiDB-lite"/>
    </source>
</evidence>